<dbReference type="Proteomes" id="UP000799539">
    <property type="component" value="Unassembled WGS sequence"/>
</dbReference>
<evidence type="ECO:0000313" key="2">
    <source>
        <dbReference type="Proteomes" id="UP000799539"/>
    </source>
</evidence>
<reference evidence="1" key="1">
    <citation type="journal article" date="2020" name="Stud. Mycol.">
        <title>101 Dothideomycetes genomes: a test case for predicting lifestyles and emergence of pathogens.</title>
        <authorList>
            <person name="Haridas S."/>
            <person name="Albert R."/>
            <person name="Binder M."/>
            <person name="Bloem J."/>
            <person name="Labutti K."/>
            <person name="Salamov A."/>
            <person name="Andreopoulos B."/>
            <person name="Baker S."/>
            <person name="Barry K."/>
            <person name="Bills G."/>
            <person name="Bluhm B."/>
            <person name="Cannon C."/>
            <person name="Castanera R."/>
            <person name="Culley D."/>
            <person name="Daum C."/>
            <person name="Ezra D."/>
            <person name="Gonzalez J."/>
            <person name="Henrissat B."/>
            <person name="Kuo A."/>
            <person name="Liang C."/>
            <person name="Lipzen A."/>
            <person name="Lutzoni F."/>
            <person name="Magnuson J."/>
            <person name="Mondo S."/>
            <person name="Nolan M."/>
            <person name="Ohm R."/>
            <person name="Pangilinan J."/>
            <person name="Park H.-J."/>
            <person name="Ramirez L."/>
            <person name="Alfaro M."/>
            <person name="Sun H."/>
            <person name="Tritt A."/>
            <person name="Yoshinaga Y."/>
            <person name="Zwiers L.-H."/>
            <person name="Turgeon B."/>
            <person name="Goodwin S."/>
            <person name="Spatafora J."/>
            <person name="Crous P."/>
            <person name="Grigoriev I."/>
        </authorList>
    </citation>
    <scope>NUCLEOTIDE SEQUENCE</scope>
    <source>
        <strain evidence="1">SCOH1-5</strain>
    </source>
</reference>
<name>A0A6A6FM07_9PEZI</name>
<protein>
    <submittedName>
        <fullName evidence="1">Uncharacterized protein</fullName>
    </submittedName>
</protein>
<keyword evidence="2" id="KW-1185">Reference proteome</keyword>
<dbReference type="EMBL" id="ML992668">
    <property type="protein sequence ID" value="KAF2214423.1"/>
    <property type="molecule type" value="Genomic_DNA"/>
</dbReference>
<gene>
    <name evidence="1" type="ORF">CERZMDRAFT_83124</name>
</gene>
<sequence length="115" mass="12835">MYRSSCAAPHLRRYGALKKIHRPSHPSLGSQLTVVVEKRVLWSPYTISPEVTVLRRTEAGLEFCFFACNTEQGLIVLEEVLHLATRRLLRVTVGGWEDLERSVAVVGAQGAAGYR</sequence>
<organism evidence="1 2">
    <name type="scientific">Cercospora zeae-maydis SCOH1-5</name>
    <dbReference type="NCBI Taxonomy" id="717836"/>
    <lineage>
        <taxon>Eukaryota</taxon>
        <taxon>Fungi</taxon>
        <taxon>Dikarya</taxon>
        <taxon>Ascomycota</taxon>
        <taxon>Pezizomycotina</taxon>
        <taxon>Dothideomycetes</taxon>
        <taxon>Dothideomycetidae</taxon>
        <taxon>Mycosphaerellales</taxon>
        <taxon>Mycosphaerellaceae</taxon>
        <taxon>Cercospora</taxon>
    </lineage>
</organism>
<accession>A0A6A6FM07</accession>
<proteinExistence type="predicted"/>
<evidence type="ECO:0000313" key="1">
    <source>
        <dbReference type="EMBL" id="KAF2214423.1"/>
    </source>
</evidence>
<dbReference type="AlphaFoldDB" id="A0A6A6FM07"/>